<dbReference type="EMBL" id="SEHH01000135">
    <property type="protein sequence ID" value="TBX37706.1"/>
    <property type="molecule type" value="Genomic_DNA"/>
</dbReference>
<evidence type="ECO:0000256" key="3">
    <source>
        <dbReference type="ARBA" id="ARBA00023163"/>
    </source>
</evidence>
<dbReference type="InterPro" id="IPR000281">
    <property type="entry name" value="HTH_RpiR"/>
</dbReference>
<dbReference type="Gene3D" id="1.10.10.10">
    <property type="entry name" value="Winged helix-like DNA-binding domain superfamily/Winged helix DNA-binding domain"/>
    <property type="match status" value="1"/>
</dbReference>
<dbReference type="PROSITE" id="PS51071">
    <property type="entry name" value="HTH_RPIR"/>
    <property type="match status" value="1"/>
</dbReference>
<dbReference type="InterPro" id="IPR047640">
    <property type="entry name" value="RpiR-like"/>
</dbReference>
<dbReference type="SUPFAM" id="SSF46689">
    <property type="entry name" value="Homeodomain-like"/>
    <property type="match status" value="1"/>
</dbReference>
<name>A0A4Q9XY50_9LACO</name>
<dbReference type="CDD" id="cd05013">
    <property type="entry name" value="SIS_RpiR"/>
    <property type="match status" value="1"/>
</dbReference>
<proteinExistence type="predicted"/>
<dbReference type="GO" id="GO:0097367">
    <property type="term" value="F:carbohydrate derivative binding"/>
    <property type="evidence" value="ECO:0007669"/>
    <property type="project" value="InterPro"/>
</dbReference>
<dbReference type="InterPro" id="IPR036388">
    <property type="entry name" value="WH-like_DNA-bd_sf"/>
</dbReference>
<dbReference type="GO" id="GO:0003700">
    <property type="term" value="F:DNA-binding transcription factor activity"/>
    <property type="evidence" value="ECO:0007669"/>
    <property type="project" value="InterPro"/>
</dbReference>
<feature type="domain" description="HTH rpiR-type" evidence="4">
    <location>
        <begin position="2"/>
        <end position="78"/>
    </location>
</feature>
<comment type="caution">
    <text evidence="6">The sequence shown here is derived from an EMBL/GenBank/DDBJ whole genome shotgun (WGS) entry which is preliminary data.</text>
</comment>
<dbReference type="GO" id="GO:1901135">
    <property type="term" value="P:carbohydrate derivative metabolic process"/>
    <property type="evidence" value="ECO:0007669"/>
    <property type="project" value="InterPro"/>
</dbReference>
<dbReference type="SUPFAM" id="SSF53697">
    <property type="entry name" value="SIS domain"/>
    <property type="match status" value="1"/>
</dbReference>
<dbReference type="InterPro" id="IPR046348">
    <property type="entry name" value="SIS_dom_sf"/>
</dbReference>
<dbReference type="Pfam" id="PF01380">
    <property type="entry name" value="SIS"/>
    <property type="match status" value="1"/>
</dbReference>
<accession>A0A4Q9XY50</accession>
<feature type="domain" description="SIS" evidence="5">
    <location>
        <begin position="106"/>
        <end position="241"/>
    </location>
</feature>
<dbReference type="InterPro" id="IPR009057">
    <property type="entry name" value="Homeodomain-like_sf"/>
</dbReference>
<gene>
    <name evidence="6" type="ORF">EUZ87_14905</name>
</gene>
<dbReference type="PROSITE" id="PS51464">
    <property type="entry name" value="SIS"/>
    <property type="match status" value="1"/>
</dbReference>
<dbReference type="PANTHER" id="PTHR30514">
    <property type="entry name" value="GLUCOKINASE"/>
    <property type="match status" value="1"/>
</dbReference>
<dbReference type="AlphaFoldDB" id="A0A4Q9XY50"/>
<organism evidence="6 7">
    <name type="scientific">Lactiplantibacillus paraplantarum</name>
    <dbReference type="NCBI Taxonomy" id="60520"/>
    <lineage>
        <taxon>Bacteria</taxon>
        <taxon>Bacillati</taxon>
        <taxon>Bacillota</taxon>
        <taxon>Bacilli</taxon>
        <taxon>Lactobacillales</taxon>
        <taxon>Lactobacillaceae</taxon>
        <taxon>Lactiplantibacillus</taxon>
    </lineage>
</organism>
<reference evidence="6 7" key="1">
    <citation type="submission" date="2019-01" db="EMBL/GenBank/DDBJ databases">
        <title>Draft genome sequence of Lactobacillus paraplantarum OSY-TC318, a Producer of the novel lantibiotic Paraplantaracin TC318.</title>
        <authorList>
            <person name="Hussein W.E."/>
            <person name="Huang E."/>
            <person name="Yousef A.E."/>
        </authorList>
    </citation>
    <scope>NUCLEOTIDE SEQUENCE [LARGE SCALE GENOMIC DNA]</scope>
    <source>
        <strain evidence="6 7">OSY-TC318</strain>
    </source>
</reference>
<evidence type="ECO:0000313" key="6">
    <source>
        <dbReference type="EMBL" id="TBX37706.1"/>
    </source>
</evidence>
<keyword evidence="1" id="KW-0805">Transcription regulation</keyword>
<dbReference type="Pfam" id="PF01418">
    <property type="entry name" value="HTH_6"/>
    <property type="match status" value="1"/>
</dbReference>
<protein>
    <submittedName>
        <fullName evidence="6">MurR/RpiR family transcriptional regulator</fullName>
    </submittedName>
</protein>
<keyword evidence="3" id="KW-0804">Transcription</keyword>
<keyword evidence="2" id="KW-0238">DNA-binding</keyword>
<evidence type="ECO:0000259" key="4">
    <source>
        <dbReference type="PROSITE" id="PS51071"/>
    </source>
</evidence>
<evidence type="ECO:0000256" key="1">
    <source>
        <dbReference type="ARBA" id="ARBA00023015"/>
    </source>
</evidence>
<dbReference type="InterPro" id="IPR001347">
    <property type="entry name" value="SIS_dom"/>
</dbReference>
<dbReference type="PANTHER" id="PTHR30514:SF1">
    <property type="entry name" value="HTH-TYPE TRANSCRIPTIONAL REGULATOR HEXR-RELATED"/>
    <property type="match status" value="1"/>
</dbReference>
<dbReference type="Proteomes" id="UP000292648">
    <property type="component" value="Unassembled WGS sequence"/>
</dbReference>
<dbReference type="Gene3D" id="3.40.50.10490">
    <property type="entry name" value="Glucose-6-phosphate isomerase like protein, domain 1"/>
    <property type="match status" value="1"/>
</dbReference>
<dbReference type="InterPro" id="IPR035472">
    <property type="entry name" value="RpiR-like_SIS"/>
</dbReference>
<sequence length="244" mass="27884">MITFDQRVLNAEYKLNETEEAIISYIKANQETVSHMSISKLASKTYVAPNAITRLCKKLSYDGFVALKLSLRDGHANDQRESEQSLQQAIINRNFDLIDEHREDTAIEALMTAKKNLFFAVGETAYVAQNFADIFNAVDQKTQFVTYENQIIYEIENDSNLVVFCISQSGETLQTLRVAQAASRNRQKIISLTGLQVNSLARLASIALYSYSEPKTWRGYNLTDKTPLFIIMKALFDRYFRNYV</sequence>
<evidence type="ECO:0000259" key="5">
    <source>
        <dbReference type="PROSITE" id="PS51464"/>
    </source>
</evidence>
<evidence type="ECO:0000313" key="7">
    <source>
        <dbReference type="Proteomes" id="UP000292648"/>
    </source>
</evidence>
<evidence type="ECO:0000256" key="2">
    <source>
        <dbReference type="ARBA" id="ARBA00023125"/>
    </source>
</evidence>
<dbReference type="GO" id="GO:0003677">
    <property type="term" value="F:DNA binding"/>
    <property type="evidence" value="ECO:0007669"/>
    <property type="project" value="UniProtKB-KW"/>
</dbReference>